<keyword evidence="4" id="KW-1185">Reference proteome</keyword>
<name>A0ABU8C3E6_9GAMM</name>
<evidence type="ECO:0000313" key="3">
    <source>
        <dbReference type="EMBL" id="MEH8016334.1"/>
    </source>
</evidence>
<evidence type="ECO:0000313" key="4">
    <source>
        <dbReference type="Proteomes" id="UP001375382"/>
    </source>
</evidence>
<feature type="signal peptide" evidence="2">
    <location>
        <begin position="1"/>
        <end position="20"/>
    </location>
</feature>
<feature type="region of interest" description="Disordered" evidence="1">
    <location>
        <begin position="120"/>
        <end position="146"/>
    </location>
</feature>
<evidence type="ECO:0000256" key="2">
    <source>
        <dbReference type="SAM" id="SignalP"/>
    </source>
</evidence>
<feature type="chain" id="PRO_5047417131" description="Protease inhibitor Inh" evidence="2">
    <location>
        <begin position="21"/>
        <end position="146"/>
    </location>
</feature>
<comment type="caution">
    <text evidence="3">The sequence shown here is derived from an EMBL/GenBank/DDBJ whole genome shotgun (WGS) entry which is preliminary data.</text>
</comment>
<dbReference type="EMBL" id="JALAAR010000002">
    <property type="protein sequence ID" value="MEH8016334.1"/>
    <property type="molecule type" value="Genomic_DNA"/>
</dbReference>
<gene>
    <name evidence="3" type="ORF">MN202_03760</name>
</gene>
<sequence length="146" mass="15926">MKAIITLLFTSLVQASPAPACNTEQHRAFDFWLGNWQVFKADGSLAGNNRISLAQNGCVLTEQYRTPGGFNGQSLNMFDSSRGLWHQTWVDNSGSLLLLEGNIVDNDMLLSGAMTTAEGEVQQQDPLDTKPGRQRQTALAGANGRR</sequence>
<protein>
    <recommendedName>
        <fullName evidence="5">Protease inhibitor Inh</fullName>
    </recommendedName>
</protein>
<dbReference type="RefSeq" id="WP_335734746.1">
    <property type="nucleotide sequence ID" value="NZ_JALAAR010000002.1"/>
</dbReference>
<dbReference type="Proteomes" id="UP001375382">
    <property type="component" value="Unassembled WGS sequence"/>
</dbReference>
<evidence type="ECO:0000256" key="1">
    <source>
        <dbReference type="SAM" id="MobiDB-lite"/>
    </source>
</evidence>
<accession>A0ABU8C3E6</accession>
<organism evidence="3 4">
    <name type="scientific">Rheinheimera muenzenbergensis</name>
    <dbReference type="NCBI Taxonomy" id="1193628"/>
    <lineage>
        <taxon>Bacteria</taxon>
        <taxon>Pseudomonadati</taxon>
        <taxon>Pseudomonadota</taxon>
        <taxon>Gammaproteobacteria</taxon>
        <taxon>Chromatiales</taxon>
        <taxon>Chromatiaceae</taxon>
        <taxon>Rheinheimera</taxon>
    </lineage>
</organism>
<evidence type="ECO:0008006" key="5">
    <source>
        <dbReference type="Google" id="ProtNLM"/>
    </source>
</evidence>
<reference evidence="3 4" key="1">
    <citation type="journal article" date="2023" name="Ecotoxicol. Environ. Saf.">
        <title>Mercury remediation potential of mercury-resistant strain Rheinheimera metallidurans sp. nov. isolated from a municipal waste dumping site.</title>
        <authorList>
            <person name="Yadav V."/>
            <person name="Manjhi A."/>
            <person name="Vadakedath N."/>
        </authorList>
    </citation>
    <scope>NUCLEOTIDE SEQUENCE [LARGE SCALE GENOMIC DNA]</scope>
    <source>
        <strain evidence="3 4">E-49</strain>
    </source>
</reference>
<keyword evidence="2" id="KW-0732">Signal</keyword>
<proteinExistence type="predicted"/>